<evidence type="ECO:0008006" key="3">
    <source>
        <dbReference type="Google" id="ProtNLM"/>
    </source>
</evidence>
<dbReference type="InParanoid" id="A0A1Y2F9U6"/>
<accession>A0A1Y2F9U6</accession>
<proteinExistence type="predicted"/>
<protein>
    <recommendedName>
        <fullName evidence="3">Thaumatin</fullName>
    </recommendedName>
</protein>
<dbReference type="EMBL" id="MCGR01000024">
    <property type="protein sequence ID" value="ORY80688.1"/>
    <property type="molecule type" value="Genomic_DNA"/>
</dbReference>
<dbReference type="SUPFAM" id="SSF49870">
    <property type="entry name" value="Osmotin, thaumatin-like protein"/>
    <property type="match status" value="1"/>
</dbReference>
<organism evidence="1 2">
    <name type="scientific">Leucosporidium creatinivorum</name>
    <dbReference type="NCBI Taxonomy" id="106004"/>
    <lineage>
        <taxon>Eukaryota</taxon>
        <taxon>Fungi</taxon>
        <taxon>Dikarya</taxon>
        <taxon>Basidiomycota</taxon>
        <taxon>Pucciniomycotina</taxon>
        <taxon>Microbotryomycetes</taxon>
        <taxon>Leucosporidiales</taxon>
        <taxon>Leucosporidium</taxon>
    </lineage>
</organism>
<evidence type="ECO:0000313" key="2">
    <source>
        <dbReference type="Proteomes" id="UP000193467"/>
    </source>
</evidence>
<dbReference type="InterPro" id="IPR037176">
    <property type="entry name" value="Osmotin/thaumatin-like_sf"/>
</dbReference>
<comment type="caution">
    <text evidence="1">The sequence shown here is derived from an EMBL/GenBank/DDBJ whole genome shotgun (WGS) entry which is preliminary data.</text>
</comment>
<sequence length="160" mass="16932">TFVNKCKHTIKPVIADVACIYTTCSAAEKKAAAQHSYTGAAVGKIGAGKRKSRTINNKWLGRIFNQDGTCGSLGEHCSMTEFNLDTGSVYTPQAYDISNIQGYTQALQICSPGCDTVTCRSASCSCNQAYPIGDMSGCGNDYPVRACGAGSKAFEIVFCP</sequence>
<feature type="non-terminal residue" evidence="1">
    <location>
        <position position="1"/>
    </location>
</feature>
<reference evidence="1 2" key="1">
    <citation type="submission" date="2016-07" db="EMBL/GenBank/DDBJ databases">
        <title>Pervasive Adenine N6-methylation of Active Genes in Fungi.</title>
        <authorList>
            <consortium name="DOE Joint Genome Institute"/>
            <person name="Mondo S.J."/>
            <person name="Dannebaum R.O."/>
            <person name="Kuo R.C."/>
            <person name="Labutti K."/>
            <person name="Haridas S."/>
            <person name="Kuo A."/>
            <person name="Salamov A."/>
            <person name="Ahrendt S.R."/>
            <person name="Lipzen A."/>
            <person name="Sullivan W."/>
            <person name="Andreopoulos W.B."/>
            <person name="Clum A."/>
            <person name="Lindquist E."/>
            <person name="Daum C."/>
            <person name="Ramamoorthy G.K."/>
            <person name="Gryganskyi A."/>
            <person name="Culley D."/>
            <person name="Magnuson J.K."/>
            <person name="James T.Y."/>
            <person name="O'Malley M.A."/>
            <person name="Stajich J.E."/>
            <person name="Spatafora J.W."/>
            <person name="Visel A."/>
            <person name="Grigoriev I.V."/>
        </authorList>
    </citation>
    <scope>NUCLEOTIDE SEQUENCE [LARGE SCALE GENOMIC DNA]</scope>
    <source>
        <strain evidence="1 2">62-1032</strain>
    </source>
</reference>
<dbReference type="AlphaFoldDB" id="A0A1Y2F9U6"/>
<gene>
    <name evidence="1" type="ORF">BCR35DRAFT_266061</name>
</gene>
<dbReference type="OrthoDB" id="430315at2759"/>
<dbReference type="Proteomes" id="UP000193467">
    <property type="component" value="Unassembled WGS sequence"/>
</dbReference>
<name>A0A1Y2F9U6_9BASI</name>
<evidence type="ECO:0000313" key="1">
    <source>
        <dbReference type="EMBL" id="ORY80688.1"/>
    </source>
</evidence>
<dbReference type="Gene3D" id="2.60.110.10">
    <property type="entry name" value="Thaumatin"/>
    <property type="match status" value="1"/>
</dbReference>
<keyword evidence="2" id="KW-1185">Reference proteome</keyword>